<sequence length="701" mass="79086">MSELLPVLRGDLQVVTSATSLDGAPQWVLSDPVTGQYFKLTPAAMRLLRHWSLRHPQAVLAAANLEPGLPVQENELAQLLRFLRTHDLIAASDPQQRLGYVFKAAHFRVSLWKTLLHQYLFFRIPLWRPDPLLNRCWPWLQRIGGPCLRLLLPLILLCGVFLVSRDWVRYTHGFPHLFSLPGMMTFGCALVFAKFVHELGHAFMAKRAGCRVQTMGVAFIVLFPLFYTDVSDAWRVRDNRARLLISAGGILAELMLAAVALLVWSLLDDGPLRTAAFMLSGVTWITTLMINLNPLMRFDGYFLLSDAWRVENLQSRAYALCRWRLRELLFGYGQAAPETWSPAMQRKLLLWGYASWVWRFFLFFGIALVVYHFFIKVVGIGLMLVEIGWFIALPILKEASVWWSMRRLSHPVARIRTLLMVGLCGLLLFYPWRGSVRIPAVLGAENVSVLYAPVSAQVQAVPVAEGQSVQAGEVLLTLYSSDLEYRLSIERQQVAVLQQKLLRAAVRQETASETEVVSRQLAESLARYRGLAAQRQRLTIVAPQAGQVRDIAWALSRDRWLTTDLPLLRVVEPGRGKLQGYVPEQSLSRVHTGQQGTFIADDPMFPALTVRLEEIAPTGSAYLQQELLASDHGGPVAVRRNSERLPQPAQAQYGVRFSVIGERQLPRQPLRGSVMLEGEKESILGAVWRRLMALGIRESGF</sequence>
<reference evidence="9 10" key="1">
    <citation type="submission" date="2016-09" db="EMBL/GenBank/DDBJ databases">
        <authorList>
            <person name="Reverchon S."/>
            <person name="Nasser W."/>
            <person name="Leonard S."/>
            <person name="Brochier C."/>
            <person name="Duprey A."/>
        </authorList>
    </citation>
    <scope>NUCLEOTIDE SEQUENCE [LARGE SCALE GENOMIC DNA]</scope>
    <source>
        <strain evidence="9 10">174/2</strain>
    </source>
</reference>
<organism evidence="9 10">
    <name type="scientific">Dickeya aquatica</name>
    <dbReference type="NCBI Taxonomy" id="1401087"/>
    <lineage>
        <taxon>Bacteria</taxon>
        <taxon>Pseudomonadati</taxon>
        <taxon>Pseudomonadota</taxon>
        <taxon>Gammaproteobacteria</taxon>
        <taxon>Enterobacterales</taxon>
        <taxon>Pectobacteriaceae</taxon>
        <taxon>Dickeya</taxon>
    </lineage>
</organism>
<dbReference type="Pfam" id="PF02163">
    <property type="entry name" value="Peptidase_M50"/>
    <property type="match status" value="1"/>
</dbReference>
<evidence type="ECO:0000313" key="9">
    <source>
        <dbReference type="EMBL" id="SLM64748.1"/>
    </source>
</evidence>
<proteinExistence type="inferred from homology"/>
<dbReference type="EMBL" id="LT615367">
    <property type="protein sequence ID" value="SLM64748.1"/>
    <property type="molecule type" value="Genomic_DNA"/>
</dbReference>
<evidence type="ECO:0000259" key="8">
    <source>
        <dbReference type="Pfam" id="PF02163"/>
    </source>
</evidence>
<dbReference type="InterPro" id="IPR001193">
    <property type="entry name" value="MBTPS2"/>
</dbReference>
<dbReference type="GO" id="GO:0005737">
    <property type="term" value="C:cytoplasm"/>
    <property type="evidence" value="ECO:0007669"/>
    <property type="project" value="TreeGrafter"/>
</dbReference>
<comment type="cofactor">
    <cofactor evidence="1">
        <name>Zn(2+)</name>
        <dbReference type="ChEBI" id="CHEBI:29105"/>
    </cofactor>
</comment>
<evidence type="ECO:0000256" key="6">
    <source>
        <dbReference type="ARBA" id="ARBA00023136"/>
    </source>
</evidence>
<evidence type="ECO:0000313" key="10">
    <source>
        <dbReference type="Proteomes" id="UP000294820"/>
    </source>
</evidence>
<evidence type="ECO:0000256" key="1">
    <source>
        <dbReference type="ARBA" id="ARBA00001947"/>
    </source>
</evidence>
<feature type="transmembrane region" description="Helical" evidence="7">
    <location>
        <begin position="208"/>
        <end position="227"/>
    </location>
</feature>
<evidence type="ECO:0000256" key="3">
    <source>
        <dbReference type="ARBA" id="ARBA00007931"/>
    </source>
</evidence>
<keyword evidence="10" id="KW-1185">Reference proteome</keyword>
<keyword evidence="4 7" id="KW-0812">Transmembrane</keyword>
<feature type="transmembrane region" description="Helical" evidence="7">
    <location>
        <begin position="377"/>
        <end position="395"/>
    </location>
</feature>
<accession>A0A375AF72</accession>
<dbReference type="PANTHER" id="PTHR13325:SF3">
    <property type="entry name" value="MEMBRANE-BOUND TRANSCRIPTION FACTOR SITE-2 PROTEASE"/>
    <property type="match status" value="1"/>
</dbReference>
<dbReference type="GO" id="GO:0016020">
    <property type="term" value="C:membrane"/>
    <property type="evidence" value="ECO:0007669"/>
    <property type="project" value="InterPro"/>
</dbReference>
<comment type="similarity">
    <text evidence="3">Belongs to the peptidase M50B family.</text>
</comment>
<feature type="transmembrane region" description="Helical" evidence="7">
    <location>
        <begin position="274"/>
        <end position="292"/>
    </location>
</feature>
<dbReference type="Proteomes" id="UP000294820">
    <property type="component" value="Chromosome 1"/>
</dbReference>
<evidence type="ECO:0000256" key="4">
    <source>
        <dbReference type="ARBA" id="ARBA00022692"/>
    </source>
</evidence>
<feature type="transmembrane region" description="Helical" evidence="7">
    <location>
        <begin position="415"/>
        <end position="432"/>
    </location>
</feature>
<dbReference type="GO" id="GO:0012505">
    <property type="term" value="C:endomembrane system"/>
    <property type="evidence" value="ECO:0007669"/>
    <property type="project" value="UniProtKB-SubCell"/>
</dbReference>
<dbReference type="PANTHER" id="PTHR13325">
    <property type="entry name" value="PROTEASE M50 MEMBRANE-BOUND TRANSCRIPTION FACTOR SITE 2 PROTEASE"/>
    <property type="match status" value="1"/>
</dbReference>
<dbReference type="RefSeq" id="WP_083961099.1">
    <property type="nucleotide sequence ID" value="NZ_LT615367.1"/>
</dbReference>
<dbReference type="CDD" id="cd05709">
    <property type="entry name" value="S2P-M50"/>
    <property type="match status" value="1"/>
</dbReference>
<protein>
    <submittedName>
        <fullName evidence="9">Peptidase M50</fullName>
    </submittedName>
</protein>
<comment type="subcellular location">
    <subcellularLocation>
        <location evidence="2">Endomembrane system</location>
        <topology evidence="2">Multi-pass membrane protein</topology>
    </subcellularLocation>
</comment>
<dbReference type="GO" id="GO:0004222">
    <property type="term" value="F:metalloendopeptidase activity"/>
    <property type="evidence" value="ECO:0007669"/>
    <property type="project" value="InterPro"/>
</dbReference>
<evidence type="ECO:0000256" key="7">
    <source>
        <dbReference type="SAM" id="Phobius"/>
    </source>
</evidence>
<keyword evidence="5 7" id="KW-1133">Transmembrane helix</keyword>
<feature type="transmembrane region" description="Helical" evidence="7">
    <location>
        <begin position="176"/>
        <end position="196"/>
    </location>
</feature>
<gene>
    <name evidence="9" type="ORF">DAQ1742_03970</name>
</gene>
<dbReference type="InterPro" id="IPR008915">
    <property type="entry name" value="Peptidase_M50"/>
</dbReference>
<dbReference type="AlphaFoldDB" id="A0A375AF72"/>
<keyword evidence="6 7" id="KW-0472">Membrane</keyword>
<evidence type="ECO:0000256" key="5">
    <source>
        <dbReference type="ARBA" id="ARBA00022989"/>
    </source>
</evidence>
<dbReference type="Gene3D" id="2.40.50.100">
    <property type="match status" value="1"/>
</dbReference>
<dbReference type="GO" id="GO:0031293">
    <property type="term" value="P:membrane protein intracellular domain proteolysis"/>
    <property type="evidence" value="ECO:0007669"/>
    <property type="project" value="TreeGrafter"/>
</dbReference>
<name>A0A375AF72_9GAMM</name>
<feature type="transmembrane region" description="Helical" evidence="7">
    <location>
        <begin position="247"/>
        <end position="267"/>
    </location>
</feature>
<dbReference type="KEGG" id="daq:DAQ1742_03970"/>
<feature type="domain" description="Peptidase M50" evidence="8">
    <location>
        <begin position="188"/>
        <end position="264"/>
    </location>
</feature>
<feature type="transmembrane region" description="Helical" evidence="7">
    <location>
        <begin position="350"/>
        <end position="370"/>
    </location>
</feature>
<feature type="transmembrane region" description="Helical" evidence="7">
    <location>
        <begin position="147"/>
        <end position="164"/>
    </location>
</feature>
<evidence type="ECO:0000256" key="2">
    <source>
        <dbReference type="ARBA" id="ARBA00004127"/>
    </source>
</evidence>